<evidence type="ECO:0000313" key="2">
    <source>
        <dbReference type="EMBL" id="CAH3028852.1"/>
    </source>
</evidence>
<dbReference type="Proteomes" id="UP001159427">
    <property type="component" value="Unassembled WGS sequence"/>
</dbReference>
<proteinExistence type="predicted"/>
<protein>
    <recommendedName>
        <fullName evidence="1">Integrase core domain-containing protein</fullName>
    </recommendedName>
</protein>
<keyword evidence="3" id="KW-1185">Reference proteome</keyword>
<comment type="caution">
    <text evidence="2">The sequence shown here is derived from an EMBL/GenBank/DDBJ whole genome shotgun (WGS) entry which is preliminary data.</text>
</comment>
<sequence>ILSRWRIVVHAGIDGYSRIPVFLKASDNNRAATVLSLFLDAVNEYGLPSRVRSDKGGENVDVSWYMLTIPQRGSRRGSMITGKSTHNQRIERLWRDVFAGCISLFYNVFHELEWSGMLDPNDDIHLWCLHYTFLPVINGQLKNWKNVWTNHPLRKECNATPMQLWIRGLNSIWGNGSTIDREVFQATI</sequence>
<dbReference type="Pfam" id="PF24764">
    <property type="entry name" value="rva_4"/>
    <property type="match status" value="1"/>
</dbReference>
<dbReference type="PANTHER" id="PTHR46791">
    <property type="entry name" value="EXPRESSED PROTEIN"/>
    <property type="match status" value="1"/>
</dbReference>
<gene>
    <name evidence="2" type="ORF">PEVE_00035035</name>
</gene>
<evidence type="ECO:0000259" key="1">
    <source>
        <dbReference type="Pfam" id="PF24764"/>
    </source>
</evidence>
<reference evidence="2 3" key="1">
    <citation type="submission" date="2022-05" db="EMBL/GenBank/DDBJ databases">
        <authorList>
            <consortium name="Genoscope - CEA"/>
            <person name="William W."/>
        </authorList>
    </citation>
    <scope>NUCLEOTIDE SEQUENCE [LARGE SCALE GENOMIC DNA]</scope>
</reference>
<dbReference type="Gene3D" id="3.30.420.10">
    <property type="entry name" value="Ribonuclease H-like superfamily/Ribonuclease H"/>
    <property type="match status" value="1"/>
</dbReference>
<dbReference type="InterPro" id="IPR012337">
    <property type="entry name" value="RNaseH-like_sf"/>
</dbReference>
<name>A0ABN8MND0_9CNID</name>
<dbReference type="InterPro" id="IPR058913">
    <property type="entry name" value="Integrase_dom_put"/>
</dbReference>
<accession>A0ABN8MND0</accession>
<evidence type="ECO:0000313" key="3">
    <source>
        <dbReference type="Proteomes" id="UP001159427"/>
    </source>
</evidence>
<dbReference type="SUPFAM" id="SSF53098">
    <property type="entry name" value="Ribonuclease H-like"/>
    <property type="match status" value="1"/>
</dbReference>
<dbReference type="EMBL" id="CALNXI010000538">
    <property type="protein sequence ID" value="CAH3028852.1"/>
    <property type="molecule type" value="Genomic_DNA"/>
</dbReference>
<feature type="domain" description="Integrase core" evidence="1">
    <location>
        <begin position="2"/>
        <end position="172"/>
    </location>
</feature>
<feature type="non-terminal residue" evidence="2">
    <location>
        <position position="1"/>
    </location>
</feature>
<feature type="non-terminal residue" evidence="2">
    <location>
        <position position="188"/>
    </location>
</feature>
<organism evidence="2 3">
    <name type="scientific">Porites evermanni</name>
    <dbReference type="NCBI Taxonomy" id="104178"/>
    <lineage>
        <taxon>Eukaryota</taxon>
        <taxon>Metazoa</taxon>
        <taxon>Cnidaria</taxon>
        <taxon>Anthozoa</taxon>
        <taxon>Hexacorallia</taxon>
        <taxon>Scleractinia</taxon>
        <taxon>Fungiina</taxon>
        <taxon>Poritidae</taxon>
        <taxon>Porites</taxon>
    </lineage>
</organism>
<dbReference type="PANTHER" id="PTHR46791:SF5">
    <property type="entry name" value="CLR5 DOMAIN-CONTAINING PROTEIN-RELATED"/>
    <property type="match status" value="1"/>
</dbReference>
<dbReference type="InterPro" id="IPR036397">
    <property type="entry name" value="RNaseH_sf"/>
</dbReference>